<dbReference type="KEGG" id="bid:Bind_0966"/>
<sequence>MRHLARSSRTHLGRHGISAELMEVSSGGKHVPDVLLTYIADLQVDLLIMGAYGHPRLFEFMFGGTTQSLLDRITIPVLMSH</sequence>
<feature type="domain" description="UspA" evidence="1">
    <location>
        <begin position="26"/>
        <end position="79"/>
    </location>
</feature>
<proteinExistence type="predicted"/>
<dbReference type="InterPro" id="IPR014729">
    <property type="entry name" value="Rossmann-like_a/b/a_fold"/>
</dbReference>
<dbReference type="STRING" id="395963.Bind_0966"/>
<dbReference type="Pfam" id="PF00582">
    <property type="entry name" value="Usp"/>
    <property type="match status" value="1"/>
</dbReference>
<gene>
    <name evidence="2" type="ordered locus">Bind_0966</name>
</gene>
<accession>B2II27</accession>
<evidence type="ECO:0000259" key="1">
    <source>
        <dbReference type="Pfam" id="PF00582"/>
    </source>
</evidence>
<name>B2II27_BEII9</name>
<dbReference type="Proteomes" id="UP000001695">
    <property type="component" value="Chromosome"/>
</dbReference>
<protein>
    <submittedName>
        <fullName evidence="2">UspA</fullName>
    </submittedName>
</protein>
<evidence type="ECO:0000313" key="3">
    <source>
        <dbReference type="Proteomes" id="UP000001695"/>
    </source>
</evidence>
<dbReference type="Gene3D" id="3.40.50.620">
    <property type="entry name" value="HUPs"/>
    <property type="match status" value="1"/>
</dbReference>
<organism evidence="2 3">
    <name type="scientific">Beijerinckia indica subsp. indica (strain ATCC 9039 / DSM 1715 / NCIMB 8712)</name>
    <dbReference type="NCBI Taxonomy" id="395963"/>
    <lineage>
        <taxon>Bacteria</taxon>
        <taxon>Pseudomonadati</taxon>
        <taxon>Pseudomonadota</taxon>
        <taxon>Alphaproteobacteria</taxon>
        <taxon>Hyphomicrobiales</taxon>
        <taxon>Beijerinckiaceae</taxon>
        <taxon>Beijerinckia</taxon>
    </lineage>
</organism>
<dbReference type="OrthoDB" id="9804721at2"/>
<keyword evidence="3" id="KW-1185">Reference proteome</keyword>
<dbReference type="CDD" id="cd00293">
    <property type="entry name" value="USP-like"/>
    <property type="match status" value="1"/>
</dbReference>
<reference evidence="3" key="1">
    <citation type="submission" date="2008-03" db="EMBL/GenBank/DDBJ databases">
        <title>Complete sequence of chromosome of Beijerinckia indica subsp. indica ATCC 9039.</title>
        <authorList>
            <consortium name="US DOE Joint Genome Institute"/>
            <person name="Copeland A."/>
            <person name="Lucas S."/>
            <person name="Lapidus A."/>
            <person name="Glavina del Rio T."/>
            <person name="Dalin E."/>
            <person name="Tice H."/>
            <person name="Bruce D."/>
            <person name="Goodwin L."/>
            <person name="Pitluck S."/>
            <person name="LaButti K."/>
            <person name="Schmutz J."/>
            <person name="Larimer F."/>
            <person name="Land M."/>
            <person name="Hauser L."/>
            <person name="Kyrpides N."/>
            <person name="Mikhailova N."/>
            <person name="Dunfield P.F."/>
            <person name="Dedysh S.N."/>
            <person name="Liesack W."/>
            <person name="Saw J.H."/>
            <person name="Alam M."/>
            <person name="Chen Y."/>
            <person name="Murrell J.C."/>
            <person name="Richardson P."/>
        </authorList>
    </citation>
    <scope>NUCLEOTIDE SEQUENCE [LARGE SCALE GENOMIC DNA]</scope>
    <source>
        <strain evidence="3">ATCC 9039 / DSM 1715 / NCIMB 8712</strain>
    </source>
</reference>
<dbReference type="AlphaFoldDB" id="B2II27"/>
<dbReference type="RefSeq" id="WP_012383967.1">
    <property type="nucleotide sequence ID" value="NC_010581.1"/>
</dbReference>
<evidence type="ECO:0000313" key="2">
    <source>
        <dbReference type="EMBL" id="ACB94610.1"/>
    </source>
</evidence>
<dbReference type="InterPro" id="IPR006016">
    <property type="entry name" value="UspA"/>
</dbReference>
<reference evidence="2 3" key="2">
    <citation type="journal article" date="2010" name="J. Bacteriol.">
        <title>Complete genome sequence of Beijerinckia indica subsp. indica.</title>
        <authorList>
            <person name="Tamas I."/>
            <person name="Dedysh S.N."/>
            <person name="Liesack W."/>
            <person name="Stott M.B."/>
            <person name="Alam M."/>
            <person name="Murrell J.C."/>
            <person name="Dunfield P.F."/>
        </authorList>
    </citation>
    <scope>NUCLEOTIDE SEQUENCE [LARGE SCALE GENOMIC DNA]</scope>
    <source>
        <strain evidence="3">ATCC 9039 / DSM 1715 / NCIMB 8712</strain>
    </source>
</reference>
<dbReference type="eggNOG" id="COG0589">
    <property type="taxonomic scope" value="Bacteria"/>
</dbReference>
<dbReference type="EMBL" id="CP001016">
    <property type="protein sequence ID" value="ACB94610.1"/>
    <property type="molecule type" value="Genomic_DNA"/>
</dbReference>
<dbReference type="SUPFAM" id="SSF52402">
    <property type="entry name" value="Adenine nucleotide alpha hydrolases-like"/>
    <property type="match status" value="1"/>
</dbReference>
<dbReference type="HOGENOM" id="CLU_2566925_0_0_5"/>